<keyword evidence="2" id="KW-0134">Cell wall</keyword>
<evidence type="ECO:0000256" key="3">
    <source>
        <dbReference type="ARBA" id="ARBA00022525"/>
    </source>
</evidence>
<protein>
    <recommendedName>
        <fullName evidence="6">Cell wall mannoprotein PIR1-like C-terminal domain-containing protein</fullName>
    </recommendedName>
</protein>
<evidence type="ECO:0000256" key="2">
    <source>
        <dbReference type="ARBA" id="ARBA00022512"/>
    </source>
</evidence>
<reference evidence="7 8" key="1">
    <citation type="journal article" date="2024" name="Commun. Biol.">
        <title>Comparative genomic analysis of thermophilic fungi reveals convergent evolutionary adaptations and gene losses.</title>
        <authorList>
            <person name="Steindorff A.S."/>
            <person name="Aguilar-Pontes M.V."/>
            <person name="Robinson A.J."/>
            <person name="Andreopoulos B."/>
            <person name="LaButti K."/>
            <person name="Kuo A."/>
            <person name="Mondo S."/>
            <person name="Riley R."/>
            <person name="Otillar R."/>
            <person name="Haridas S."/>
            <person name="Lipzen A."/>
            <person name="Grimwood J."/>
            <person name="Schmutz J."/>
            <person name="Clum A."/>
            <person name="Reid I.D."/>
            <person name="Moisan M.C."/>
            <person name="Butler G."/>
            <person name="Nguyen T.T.M."/>
            <person name="Dewar K."/>
            <person name="Conant G."/>
            <person name="Drula E."/>
            <person name="Henrissat B."/>
            <person name="Hansel C."/>
            <person name="Singer S."/>
            <person name="Hutchinson M.I."/>
            <person name="de Vries R.P."/>
            <person name="Natvig D.O."/>
            <person name="Powell A.J."/>
            <person name="Tsang A."/>
            <person name="Grigoriev I.V."/>
        </authorList>
    </citation>
    <scope>NUCLEOTIDE SEQUENCE [LARGE SCALE GENOMIC DNA]</scope>
    <source>
        <strain evidence="7 8">ATCC 22073</strain>
    </source>
</reference>
<dbReference type="InterPro" id="IPR054508">
    <property type="entry name" value="PIR1-like_C"/>
</dbReference>
<comment type="caution">
    <text evidence="7">The sequence shown here is derived from an EMBL/GenBank/DDBJ whole genome shotgun (WGS) entry which is preliminary data.</text>
</comment>
<evidence type="ECO:0000313" key="7">
    <source>
        <dbReference type="EMBL" id="KAL2264588.1"/>
    </source>
</evidence>
<gene>
    <name evidence="7" type="ORF">VTJ83DRAFT_7098</name>
</gene>
<keyword evidence="3" id="KW-0964">Secreted</keyword>
<name>A0ABR4D2P0_9PEZI</name>
<comment type="subcellular location">
    <subcellularLocation>
        <location evidence="1">Secreted</location>
        <location evidence="1">Cell wall</location>
    </subcellularLocation>
</comment>
<dbReference type="GeneID" id="98128526"/>
<dbReference type="PANTHER" id="PTHR47254">
    <property type="entry name" value="CELL WALL MANNOPROTEIN CIS3-RELATED"/>
    <property type="match status" value="1"/>
</dbReference>
<evidence type="ECO:0000256" key="5">
    <source>
        <dbReference type="ARBA" id="ARBA00038219"/>
    </source>
</evidence>
<feature type="domain" description="Cell wall mannoprotein PIR1-like C-terminal" evidence="6">
    <location>
        <begin position="99"/>
        <end position="172"/>
    </location>
</feature>
<dbReference type="EMBL" id="JAZGUE010000007">
    <property type="protein sequence ID" value="KAL2264588.1"/>
    <property type="molecule type" value="Genomic_DNA"/>
</dbReference>
<dbReference type="PANTHER" id="PTHR47254:SF1">
    <property type="entry name" value="CELL WALL MANNOPROTEIN CIS3-RELATED"/>
    <property type="match status" value="1"/>
</dbReference>
<keyword evidence="8" id="KW-1185">Reference proteome</keyword>
<evidence type="ECO:0000256" key="1">
    <source>
        <dbReference type="ARBA" id="ARBA00004191"/>
    </source>
</evidence>
<organism evidence="7 8">
    <name type="scientific">Remersonia thermophila</name>
    <dbReference type="NCBI Taxonomy" id="72144"/>
    <lineage>
        <taxon>Eukaryota</taxon>
        <taxon>Fungi</taxon>
        <taxon>Dikarya</taxon>
        <taxon>Ascomycota</taxon>
        <taxon>Pezizomycotina</taxon>
        <taxon>Sordariomycetes</taxon>
        <taxon>Sordariomycetidae</taxon>
        <taxon>Sordariales</taxon>
        <taxon>Sordariales incertae sedis</taxon>
        <taxon>Remersonia</taxon>
    </lineage>
</organism>
<dbReference type="RefSeq" id="XP_070863315.1">
    <property type="nucleotide sequence ID" value="XM_071013882.1"/>
</dbReference>
<dbReference type="Pfam" id="PF22799">
    <property type="entry name" value="PIR1-like_C"/>
    <property type="match status" value="1"/>
</dbReference>
<comment type="similarity">
    <text evidence="5">Belongs to the PIR protein family.</text>
</comment>
<sequence length="229" mass="25070">MLLRTLRSQTNLIKNTTKLTVMSLAMLIAMLWLAAVALAQGVTDKIAPPGNHPIGCEGFKPYKFMITTVPAHMAKRALSIQKRDTCAGNGNLVLNLTDGVLTDALDRKGYISMSYQFQFDNPPQSGALFTAGFTACPNDTLALGPTTVFWQCASGTFWNLYDRWSAPQCEPVHIVILPCDDLDEMPTSTKTTVPVDTVVRTEAATTTVNVCQIDDGTLLQRPFLRNADR</sequence>
<keyword evidence="4" id="KW-0732">Signal</keyword>
<proteinExistence type="inferred from homology"/>
<dbReference type="Proteomes" id="UP001600064">
    <property type="component" value="Unassembled WGS sequence"/>
</dbReference>
<dbReference type="InterPro" id="IPR051153">
    <property type="entry name" value="Yeast_CWMannoprotein_PIR"/>
</dbReference>
<evidence type="ECO:0000259" key="6">
    <source>
        <dbReference type="Pfam" id="PF22799"/>
    </source>
</evidence>
<evidence type="ECO:0000313" key="8">
    <source>
        <dbReference type="Proteomes" id="UP001600064"/>
    </source>
</evidence>
<evidence type="ECO:0000256" key="4">
    <source>
        <dbReference type="ARBA" id="ARBA00022729"/>
    </source>
</evidence>
<accession>A0ABR4D2P0</accession>